<dbReference type="Pfam" id="PF11937">
    <property type="entry name" value="DUF3455"/>
    <property type="match status" value="1"/>
</dbReference>
<keyword evidence="3" id="KW-1185">Reference proteome</keyword>
<proteinExistence type="predicted"/>
<evidence type="ECO:0008006" key="4">
    <source>
        <dbReference type="Google" id="ProtNLM"/>
    </source>
</evidence>
<feature type="chain" id="PRO_5040356426" description="Malate dehydrogenase" evidence="1">
    <location>
        <begin position="19"/>
        <end position="247"/>
    </location>
</feature>
<evidence type="ECO:0000256" key="1">
    <source>
        <dbReference type="SAM" id="SignalP"/>
    </source>
</evidence>
<keyword evidence="1" id="KW-0732">Signal</keyword>
<dbReference type="AlphaFoldDB" id="A0A9Q8ZE12"/>
<dbReference type="PANTHER" id="PTHR35567:SF1">
    <property type="entry name" value="CONSERVED FUNGAL PROTEIN (AFU_ORTHOLOGUE AFUA_1G14230)"/>
    <property type="match status" value="1"/>
</dbReference>
<dbReference type="PANTHER" id="PTHR35567">
    <property type="entry name" value="MALATE DEHYDROGENASE (AFU_ORTHOLOGUE AFUA_2G13800)"/>
    <property type="match status" value="1"/>
</dbReference>
<dbReference type="VEuPathDB" id="FungiDB:yc1106_06277"/>
<evidence type="ECO:0000313" key="3">
    <source>
        <dbReference type="Proteomes" id="UP001056012"/>
    </source>
</evidence>
<sequence>MLFSTFTAALVFATSAYAAALPPQAPQPGKPHTYTPAKNLDKLASLFPKSNLTGPGDLALKYVVLGIGTQNYTCASPDESVTPGTTGAVATLYDIGSKLNNDRDANWKIGTLSPLALSMSEWAPQLLDMSLKSQGYENIAGHHFFASVAGTNTPTFAFDQLAAPYPMAQVAKIGSVDAPKTACQGKNGLPAVAWLYLQHQAGISQGGINTVYRVETAGGNKPATCKGMPASWEVKYAAQYWVYGPKQ</sequence>
<gene>
    <name evidence="2" type="ORF">yc1106_06277</name>
</gene>
<protein>
    <recommendedName>
        <fullName evidence="4">Malate dehydrogenase</fullName>
    </recommendedName>
</protein>
<dbReference type="InterPro" id="IPR021851">
    <property type="entry name" value="DUF3455"/>
</dbReference>
<name>A0A9Q8ZE12_CURCL</name>
<accession>A0A9Q8ZE12</accession>
<reference evidence="2" key="1">
    <citation type="submission" date="2021-12" db="EMBL/GenBank/DDBJ databases">
        <title>Curvularia clavata genome.</title>
        <authorList>
            <person name="Cao Y."/>
        </authorList>
    </citation>
    <scope>NUCLEOTIDE SEQUENCE</scope>
    <source>
        <strain evidence="2">Yc1106</strain>
    </source>
</reference>
<evidence type="ECO:0000313" key="2">
    <source>
        <dbReference type="EMBL" id="USP79003.1"/>
    </source>
</evidence>
<dbReference type="Proteomes" id="UP001056012">
    <property type="component" value="Chromosome 4"/>
</dbReference>
<organism evidence="2 3">
    <name type="scientific">Curvularia clavata</name>
    <dbReference type="NCBI Taxonomy" id="95742"/>
    <lineage>
        <taxon>Eukaryota</taxon>
        <taxon>Fungi</taxon>
        <taxon>Dikarya</taxon>
        <taxon>Ascomycota</taxon>
        <taxon>Pezizomycotina</taxon>
        <taxon>Dothideomycetes</taxon>
        <taxon>Pleosporomycetidae</taxon>
        <taxon>Pleosporales</taxon>
        <taxon>Pleosporineae</taxon>
        <taxon>Pleosporaceae</taxon>
        <taxon>Curvularia</taxon>
    </lineage>
</organism>
<dbReference type="OrthoDB" id="1859733at2759"/>
<dbReference type="EMBL" id="CP089277">
    <property type="protein sequence ID" value="USP79003.1"/>
    <property type="molecule type" value="Genomic_DNA"/>
</dbReference>
<feature type="signal peptide" evidence="1">
    <location>
        <begin position="1"/>
        <end position="18"/>
    </location>
</feature>